<evidence type="ECO:0000256" key="1">
    <source>
        <dbReference type="ARBA" id="ARBA00006484"/>
    </source>
</evidence>
<dbReference type="SMART" id="SM00822">
    <property type="entry name" value="PKS_KR"/>
    <property type="match status" value="1"/>
</dbReference>
<dbReference type="EMBL" id="RBKV01000001">
    <property type="protein sequence ID" value="RKR94049.1"/>
    <property type="molecule type" value="Genomic_DNA"/>
</dbReference>
<name>A0A315S5W5_WILMA</name>
<dbReference type="PANTHER" id="PTHR24322:SF736">
    <property type="entry name" value="RETINOL DEHYDROGENASE 10"/>
    <property type="match status" value="1"/>
</dbReference>
<dbReference type="Proteomes" id="UP001185792">
    <property type="component" value="Unassembled WGS sequence"/>
</dbReference>
<keyword evidence="2" id="KW-0560">Oxidoreductase</keyword>
<dbReference type="RefSeq" id="WP_243404593.1">
    <property type="nucleotide sequence ID" value="NZ_CBCRXS010000010.1"/>
</dbReference>
<comment type="caution">
    <text evidence="6">The sequence shown here is derived from an EMBL/GenBank/DDBJ whole genome shotgun (WGS) entry which is preliminary data.</text>
</comment>
<dbReference type="InterPro" id="IPR057326">
    <property type="entry name" value="KR_dom"/>
</dbReference>
<protein>
    <submittedName>
        <fullName evidence="5">SDR family oxidoreductase</fullName>
    </submittedName>
    <submittedName>
        <fullName evidence="6">Short-subunit dehydrogenase</fullName>
    </submittedName>
</protein>
<dbReference type="PANTHER" id="PTHR24322">
    <property type="entry name" value="PKSB"/>
    <property type="match status" value="1"/>
</dbReference>
<dbReference type="Proteomes" id="UP000274762">
    <property type="component" value="Unassembled WGS sequence"/>
</dbReference>
<gene>
    <name evidence="6" type="ORF">DFJ75_0839</name>
    <name evidence="5" type="ORF">R4198_03190</name>
</gene>
<dbReference type="EMBL" id="JAWLUM010000001">
    <property type="protein sequence ID" value="MDV7132685.1"/>
    <property type="molecule type" value="Genomic_DNA"/>
</dbReference>
<feature type="domain" description="Ketoreductase" evidence="4">
    <location>
        <begin position="25"/>
        <end position="192"/>
    </location>
</feature>
<dbReference type="Pfam" id="PF00106">
    <property type="entry name" value="adh_short"/>
    <property type="match status" value="1"/>
</dbReference>
<reference evidence="6 7" key="1">
    <citation type="submission" date="2018-10" db="EMBL/GenBank/DDBJ databases">
        <title>Sequencing the genomes of 1000 actinobacteria strains.</title>
        <authorList>
            <person name="Klenk H.-P."/>
        </authorList>
    </citation>
    <scope>NUCLEOTIDE SEQUENCE [LARGE SCALE GENOMIC DNA]</scope>
    <source>
        <strain evidence="6 7">DSM 44343</strain>
    </source>
</reference>
<dbReference type="Gene3D" id="3.40.50.720">
    <property type="entry name" value="NAD(P)-binding Rossmann-like Domain"/>
    <property type="match status" value="1"/>
</dbReference>
<accession>A0A495K0S7</accession>
<comment type="similarity">
    <text evidence="1 3">Belongs to the short-chain dehydrogenases/reductases (SDR) family.</text>
</comment>
<dbReference type="SUPFAM" id="SSF51735">
    <property type="entry name" value="NAD(P)-binding Rossmann-fold domains"/>
    <property type="match status" value="1"/>
</dbReference>
<evidence type="ECO:0000256" key="3">
    <source>
        <dbReference type="RuleBase" id="RU000363"/>
    </source>
</evidence>
<keyword evidence="8" id="KW-1185">Reference proteome</keyword>
<dbReference type="NCBIfam" id="NF005878">
    <property type="entry name" value="PRK07825.1"/>
    <property type="match status" value="1"/>
</dbReference>
<evidence type="ECO:0000313" key="5">
    <source>
        <dbReference type="EMBL" id="MDV7132685.1"/>
    </source>
</evidence>
<evidence type="ECO:0000259" key="4">
    <source>
        <dbReference type="SMART" id="SM00822"/>
    </source>
</evidence>
<dbReference type="PRINTS" id="PR00081">
    <property type="entry name" value="GDHRDH"/>
</dbReference>
<evidence type="ECO:0000256" key="2">
    <source>
        <dbReference type="ARBA" id="ARBA00023002"/>
    </source>
</evidence>
<evidence type="ECO:0000313" key="7">
    <source>
        <dbReference type="Proteomes" id="UP000274762"/>
    </source>
</evidence>
<proteinExistence type="inferred from homology"/>
<evidence type="ECO:0000313" key="6">
    <source>
        <dbReference type="EMBL" id="RKR94049.1"/>
    </source>
</evidence>
<dbReference type="AlphaFoldDB" id="A0A315S5W5"/>
<reference evidence="5 8" key="2">
    <citation type="submission" date="2023-10" db="EMBL/GenBank/DDBJ databases">
        <title>Development of a sustainable strategy for remediation of hydrocarbon-contaminated territories based on the waste exchange concept.</title>
        <authorList>
            <person name="Krivoruchko A."/>
        </authorList>
    </citation>
    <scope>NUCLEOTIDE SEQUENCE [LARGE SCALE GENOMIC DNA]</scope>
    <source>
        <strain evidence="5 8">IEGM 1236</strain>
    </source>
</reference>
<dbReference type="GO" id="GO:0016616">
    <property type="term" value="F:oxidoreductase activity, acting on the CH-OH group of donors, NAD or NADP as acceptor"/>
    <property type="evidence" value="ECO:0007669"/>
    <property type="project" value="TreeGrafter"/>
</dbReference>
<dbReference type="InterPro" id="IPR036291">
    <property type="entry name" value="NAD(P)-bd_dom_sf"/>
</dbReference>
<organism evidence="6 7">
    <name type="scientific">Williamsia marianensis</name>
    <dbReference type="NCBI Taxonomy" id="85044"/>
    <lineage>
        <taxon>Bacteria</taxon>
        <taxon>Bacillati</taxon>
        <taxon>Actinomycetota</taxon>
        <taxon>Actinomycetes</taxon>
        <taxon>Mycobacteriales</taxon>
        <taxon>Nocardiaceae</taxon>
        <taxon>Williamsia</taxon>
    </lineage>
</organism>
<evidence type="ECO:0000313" key="8">
    <source>
        <dbReference type="Proteomes" id="UP001185792"/>
    </source>
</evidence>
<dbReference type="PRINTS" id="PR00080">
    <property type="entry name" value="SDRFAMILY"/>
</dbReference>
<dbReference type="InterPro" id="IPR002347">
    <property type="entry name" value="SDR_fam"/>
</dbReference>
<sequence>MGSPIQRMVSVKRGRTGRAITLRDKVVVITGGGRGIGLATAELLQERGAKVVLGDIDEEVVGKAAANLGCEGYPLDVTSDESFAAFLDRVDKEFGRFDVLINNAGIMPTGPFLEFSDSLIKRNFEIDLLAVVRGSRLAARRMVERGDGQIVNVASVAGLVPLPGLSIYSAAKAGVIAFSEALDGELSMQGVRVLTVMPNFTKTGLIDGLQTTALMPPIEPDDVARQIVQSIETNRDRVVIPRQSMATLGWMVTPRFLKNIYGRRFGFDSMFMAYDQDKRSKYLERVTRS</sequence>
<accession>A0A315S5W5</accession>